<dbReference type="RefSeq" id="WP_139241206.1">
    <property type="nucleotide sequence ID" value="NZ_FRAC01000016.1"/>
</dbReference>
<accession>A0A1M6UU15</accession>
<dbReference type="Proteomes" id="UP000184386">
    <property type="component" value="Unassembled WGS sequence"/>
</dbReference>
<reference evidence="1 2" key="1">
    <citation type="submission" date="2016-11" db="EMBL/GenBank/DDBJ databases">
        <authorList>
            <person name="Jaros S."/>
            <person name="Januszkiewicz K."/>
            <person name="Wedrychowicz H."/>
        </authorList>
    </citation>
    <scope>NUCLEOTIDE SEQUENCE [LARGE SCALE GENOMIC DNA]</scope>
    <source>
        <strain evidence="1 2">DSM 15929</strain>
    </source>
</reference>
<dbReference type="AlphaFoldDB" id="A0A1M6UU15"/>
<organism evidence="1 2">
    <name type="scientific">Anaerocolumna jejuensis DSM 15929</name>
    <dbReference type="NCBI Taxonomy" id="1121322"/>
    <lineage>
        <taxon>Bacteria</taxon>
        <taxon>Bacillati</taxon>
        <taxon>Bacillota</taxon>
        <taxon>Clostridia</taxon>
        <taxon>Lachnospirales</taxon>
        <taxon>Lachnospiraceae</taxon>
        <taxon>Anaerocolumna</taxon>
    </lineage>
</organism>
<evidence type="ECO:0000313" key="2">
    <source>
        <dbReference type="Proteomes" id="UP000184386"/>
    </source>
</evidence>
<gene>
    <name evidence="1" type="ORF">SAMN02745136_03184</name>
</gene>
<keyword evidence="2" id="KW-1185">Reference proteome</keyword>
<proteinExistence type="predicted"/>
<name>A0A1M6UU15_9FIRM</name>
<protein>
    <submittedName>
        <fullName evidence="1">Uncharacterized protein</fullName>
    </submittedName>
</protein>
<evidence type="ECO:0000313" key="1">
    <source>
        <dbReference type="EMBL" id="SHK72663.1"/>
    </source>
</evidence>
<sequence length="100" mass="11646">MGDVIIQRVLDDFYNESDYDDFAFAGGLFAVINLYLDEDLGERLRSLIKSFNVNKFYEIDYTHAGELRHPAMLEKLISPDERREIVAMLVPVKKRLDFPC</sequence>
<dbReference type="STRING" id="1121322.SAMN02745136_03184"/>
<dbReference type="EMBL" id="FRAC01000016">
    <property type="protein sequence ID" value="SHK72663.1"/>
    <property type="molecule type" value="Genomic_DNA"/>
</dbReference>